<keyword evidence="2" id="KW-1003">Cell membrane</keyword>
<evidence type="ECO:0000256" key="1">
    <source>
        <dbReference type="ARBA" id="ARBA00004651"/>
    </source>
</evidence>
<keyword evidence="4 6" id="KW-1133">Transmembrane helix</keyword>
<comment type="subcellular location">
    <subcellularLocation>
        <location evidence="1">Cell membrane</location>
        <topology evidence="1">Multi-pass membrane protein</topology>
    </subcellularLocation>
</comment>
<dbReference type="SUPFAM" id="SSF46458">
    <property type="entry name" value="Globin-like"/>
    <property type="match status" value="1"/>
</dbReference>
<dbReference type="EMBL" id="CP020921">
    <property type="protein sequence ID" value="AWB11023.1"/>
    <property type="molecule type" value="Genomic_DNA"/>
</dbReference>
<dbReference type="InterPro" id="IPR044398">
    <property type="entry name" value="Globin-sensor_dom"/>
</dbReference>
<dbReference type="Proteomes" id="UP000244792">
    <property type="component" value="Chromosome"/>
</dbReference>
<keyword evidence="3 6" id="KW-0812">Transmembrane</keyword>
<evidence type="ECO:0000256" key="2">
    <source>
        <dbReference type="ARBA" id="ARBA00022475"/>
    </source>
</evidence>
<evidence type="ECO:0000313" key="8">
    <source>
        <dbReference type="EMBL" id="AWB11023.1"/>
    </source>
</evidence>
<feature type="transmembrane region" description="Helical" evidence="6">
    <location>
        <begin position="214"/>
        <end position="232"/>
    </location>
</feature>
<dbReference type="CDD" id="cd14761">
    <property type="entry name" value="GS_GsGCS-like"/>
    <property type="match status" value="1"/>
</dbReference>
<evidence type="ECO:0000313" key="9">
    <source>
        <dbReference type="Proteomes" id="UP000244792"/>
    </source>
</evidence>
<organism evidence="8 9">
    <name type="scientific">Thermodesulfobium acidiphilum</name>
    <dbReference type="NCBI Taxonomy" id="1794699"/>
    <lineage>
        <taxon>Bacteria</taxon>
        <taxon>Pseudomonadati</taxon>
        <taxon>Thermodesulfobiota</taxon>
        <taxon>Thermodesulfobiia</taxon>
        <taxon>Thermodesulfobiales</taxon>
        <taxon>Thermodesulfobiaceae</taxon>
        <taxon>Thermodesulfobium</taxon>
    </lineage>
</organism>
<dbReference type="Gene3D" id="1.10.490.10">
    <property type="entry name" value="Globins"/>
    <property type="match status" value="1"/>
</dbReference>
<dbReference type="InterPro" id="IPR012292">
    <property type="entry name" value="Globin/Proto"/>
</dbReference>
<dbReference type="InterPro" id="IPR009050">
    <property type="entry name" value="Globin-like_sf"/>
</dbReference>
<keyword evidence="9" id="KW-1185">Reference proteome</keyword>
<dbReference type="InterPro" id="IPR020948">
    <property type="entry name" value="P_starv_induced_PsiE-like"/>
</dbReference>
<dbReference type="KEGG" id="taci:TDSAC_1687"/>
<evidence type="ECO:0000256" key="5">
    <source>
        <dbReference type="ARBA" id="ARBA00023136"/>
    </source>
</evidence>
<protein>
    <submittedName>
        <fullName evidence="8">Phosphate-starvation-inducible E</fullName>
    </submittedName>
</protein>
<dbReference type="Pfam" id="PF11563">
    <property type="entry name" value="Protoglobin"/>
    <property type="match status" value="1"/>
</dbReference>
<gene>
    <name evidence="8" type="ORF">TDSAC_1687</name>
</gene>
<dbReference type="GO" id="GO:0005886">
    <property type="term" value="C:plasma membrane"/>
    <property type="evidence" value="ECO:0007669"/>
    <property type="project" value="UniProtKB-SubCell"/>
</dbReference>
<proteinExistence type="predicted"/>
<dbReference type="GO" id="GO:0019825">
    <property type="term" value="F:oxygen binding"/>
    <property type="evidence" value="ECO:0007669"/>
    <property type="project" value="InterPro"/>
</dbReference>
<evidence type="ECO:0000256" key="4">
    <source>
        <dbReference type="ARBA" id="ARBA00022989"/>
    </source>
</evidence>
<dbReference type="AlphaFoldDB" id="A0A2R4W2M3"/>
<evidence type="ECO:0000256" key="3">
    <source>
        <dbReference type="ARBA" id="ARBA00022692"/>
    </source>
</evidence>
<feature type="transmembrane region" description="Helical" evidence="6">
    <location>
        <begin position="176"/>
        <end position="202"/>
    </location>
</feature>
<dbReference type="GO" id="GO:0020037">
    <property type="term" value="F:heme binding"/>
    <property type="evidence" value="ECO:0007669"/>
    <property type="project" value="InterPro"/>
</dbReference>
<evidence type="ECO:0000256" key="6">
    <source>
        <dbReference type="SAM" id="Phobius"/>
    </source>
</evidence>
<dbReference type="Pfam" id="PF06146">
    <property type="entry name" value="PsiE"/>
    <property type="match status" value="1"/>
</dbReference>
<dbReference type="OrthoDB" id="266313at2"/>
<feature type="transmembrane region" description="Helical" evidence="6">
    <location>
        <begin position="244"/>
        <end position="262"/>
    </location>
</feature>
<sequence>MESSESIKKIYNFKETDRDNLKSLCAAAKQNADNFIENLYNFLITFPDYYKFLGKLEVRKRHEEKFKVWFTDLFCGEYDESYIIRIQKIGQVHADMGLPTHYVSATISFIRNYIHKRILLSCPNEEERRSCRESVDKILDINLDILTSSYVDENKIYIAQTNIESKIVRISSKISYYFDIALVLALVFTSFMIFVLFLSDIYNFLRSTSSFESSVINILGAMLIIWTIRELLEEELKRLKGKKFALNIFISLAMAAMLRKILIFSLEPHNSTEVIVLGFLVLILGIVYWLMNKSAI</sequence>
<accession>A0A2R4W2M3</accession>
<name>A0A2R4W2M3_THEAF</name>
<keyword evidence="5 6" id="KW-0472">Membrane</keyword>
<feature type="transmembrane region" description="Helical" evidence="6">
    <location>
        <begin position="274"/>
        <end position="291"/>
    </location>
</feature>
<dbReference type="RefSeq" id="WP_108310007.1">
    <property type="nucleotide sequence ID" value="NZ_CP020921.1"/>
</dbReference>
<feature type="domain" description="Globin-sensor" evidence="7">
    <location>
        <begin position="6"/>
        <end position="155"/>
    </location>
</feature>
<reference evidence="8 9" key="1">
    <citation type="submission" date="2017-04" db="EMBL/GenBank/DDBJ databases">
        <title>Genomic insights into metabolism of Thermodesulfobium acidiphilum.</title>
        <authorList>
            <person name="Toshchakov S.V."/>
            <person name="Frolov E.N."/>
            <person name="Kublanov I.V."/>
            <person name="Samarov N.I."/>
            <person name="Novikov A."/>
            <person name="Lebedinsky A.V."/>
            <person name="Bonch-Osmolovskaya E.A."/>
            <person name="Chernyh N.A."/>
        </authorList>
    </citation>
    <scope>NUCLEOTIDE SEQUENCE [LARGE SCALE GENOMIC DNA]</scope>
    <source>
        <strain evidence="8 9">3127-1</strain>
    </source>
</reference>
<evidence type="ECO:0000259" key="7">
    <source>
        <dbReference type="Pfam" id="PF11563"/>
    </source>
</evidence>